<name>A0ABS5ELU6_9PROT</name>
<dbReference type="EMBL" id="JAAEDI010000023">
    <property type="protein sequence ID" value="MBR0651999.1"/>
    <property type="molecule type" value="Genomic_DNA"/>
</dbReference>
<evidence type="ECO:0008006" key="3">
    <source>
        <dbReference type="Google" id="ProtNLM"/>
    </source>
</evidence>
<gene>
    <name evidence="1" type="ORF">GXW78_20205</name>
</gene>
<sequence>MTAHSLNPAAALIAADELIAALRGTTAEDTALDINLSIEDAILALPPRTVRAITAQMSIAMHRLWRTWGDDGAAPMLKTLADALVALGDTSAADGAMDTDALATLRRIQIAMTPQTQPLPAVEQDNAHQLCATEIKR</sequence>
<protein>
    <recommendedName>
        <fullName evidence="3">DUF222 domain-containing protein</fullName>
    </recommendedName>
</protein>
<reference evidence="2" key="1">
    <citation type="journal article" date="2021" name="Syst. Appl. Microbiol.">
        <title>Roseomonas hellenica sp. nov., isolated from roots of wild-growing Alkanna tinctoria.</title>
        <authorList>
            <person name="Rat A."/>
            <person name="Naranjo H.D."/>
            <person name="Lebbe L."/>
            <person name="Cnockaert M."/>
            <person name="Krigas N."/>
            <person name="Grigoriadou K."/>
            <person name="Maloupa E."/>
            <person name="Willems A."/>
        </authorList>
    </citation>
    <scope>NUCLEOTIDE SEQUENCE [LARGE SCALE GENOMIC DNA]</scope>
    <source>
        <strain evidence="2">LMG 31159</strain>
    </source>
</reference>
<comment type="caution">
    <text evidence="1">The sequence shown here is derived from an EMBL/GenBank/DDBJ whole genome shotgun (WGS) entry which is preliminary data.</text>
</comment>
<evidence type="ECO:0000313" key="1">
    <source>
        <dbReference type="EMBL" id="MBR0651999.1"/>
    </source>
</evidence>
<accession>A0ABS5ELU6</accession>
<dbReference type="Proteomes" id="UP000698752">
    <property type="component" value="Unassembled WGS sequence"/>
</dbReference>
<proteinExistence type="predicted"/>
<evidence type="ECO:0000313" key="2">
    <source>
        <dbReference type="Proteomes" id="UP000698752"/>
    </source>
</evidence>
<dbReference type="RefSeq" id="WP_211870717.1">
    <property type="nucleotide sequence ID" value="NZ_JAAEDI010000023.1"/>
</dbReference>
<organism evidence="1 2">
    <name type="scientific">Neoroseomonas terrae</name>
    <dbReference type="NCBI Taxonomy" id="424799"/>
    <lineage>
        <taxon>Bacteria</taxon>
        <taxon>Pseudomonadati</taxon>
        <taxon>Pseudomonadota</taxon>
        <taxon>Alphaproteobacteria</taxon>
        <taxon>Acetobacterales</taxon>
        <taxon>Acetobacteraceae</taxon>
        <taxon>Neoroseomonas</taxon>
    </lineage>
</organism>
<keyword evidence="2" id="KW-1185">Reference proteome</keyword>